<organism evidence="3 4">
    <name type="scientific">Luteibacter flocculans</name>
    <dbReference type="NCBI Taxonomy" id="2780091"/>
    <lineage>
        <taxon>Bacteria</taxon>
        <taxon>Pseudomonadati</taxon>
        <taxon>Pseudomonadota</taxon>
        <taxon>Gammaproteobacteria</taxon>
        <taxon>Lysobacterales</taxon>
        <taxon>Rhodanobacteraceae</taxon>
        <taxon>Luteibacter</taxon>
    </lineage>
</organism>
<dbReference type="Gene3D" id="3.40.50.200">
    <property type="entry name" value="Peptidase S8/S53 domain"/>
    <property type="match status" value="1"/>
</dbReference>
<name>A0ABY4T3L3_9GAMM</name>
<keyword evidence="1" id="KW-0732">Signal</keyword>
<dbReference type="SUPFAM" id="SSF52743">
    <property type="entry name" value="Subtilisin-like"/>
    <property type="match status" value="1"/>
</dbReference>
<feature type="chain" id="PRO_5046721753" evidence="1">
    <location>
        <begin position="24"/>
        <end position="480"/>
    </location>
</feature>
<keyword evidence="4" id="KW-1185">Reference proteome</keyword>
<gene>
    <name evidence="3" type="ORF">IM816_00685</name>
</gene>
<accession>A0ABY4T3L3</accession>
<dbReference type="Proteomes" id="UP001056681">
    <property type="component" value="Chromosome"/>
</dbReference>
<dbReference type="EMBL" id="CP063231">
    <property type="protein sequence ID" value="URL58692.1"/>
    <property type="molecule type" value="Genomic_DNA"/>
</dbReference>
<evidence type="ECO:0000256" key="1">
    <source>
        <dbReference type="SAM" id="SignalP"/>
    </source>
</evidence>
<evidence type="ECO:0000259" key="2">
    <source>
        <dbReference type="Pfam" id="PF00082"/>
    </source>
</evidence>
<protein>
    <submittedName>
        <fullName evidence="3">S8 family serine peptidase</fullName>
    </submittedName>
</protein>
<dbReference type="InterPro" id="IPR000209">
    <property type="entry name" value="Peptidase_S8/S53_dom"/>
</dbReference>
<evidence type="ECO:0000313" key="3">
    <source>
        <dbReference type="EMBL" id="URL58692.1"/>
    </source>
</evidence>
<proteinExistence type="predicted"/>
<dbReference type="Pfam" id="PF00082">
    <property type="entry name" value="Peptidase_S8"/>
    <property type="match status" value="1"/>
</dbReference>
<feature type="domain" description="Peptidase S8/S53" evidence="2">
    <location>
        <begin position="232"/>
        <end position="447"/>
    </location>
</feature>
<dbReference type="InterPro" id="IPR036852">
    <property type="entry name" value="Peptidase_S8/S53_dom_sf"/>
</dbReference>
<feature type="signal peptide" evidence="1">
    <location>
        <begin position="1"/>
        <end position="23"/>
    </location>
</feature>
<dbReference type="RefSeq" id="WP_250339380.1">
    <property type="nucleotide sequence ID" value="NZ_CP063231.1"/>
</dbReference>
<reference evidence="3" key="1">
    <citation type="submission" date="2020-10" db="EMBL/GenBank/DDBJ databases">
        <title>Whole-genome sequence of Luteibacter sp. EIF3.</title>
        <authorList>
            <person name="Friedrich I."/>
            <person name="Hertel R."/>
            <person name="Daniel R."/>
        </authorList>
    </citation>
    <scope>NUCLEOTIDE SEQUENCE</scope>
    <source>
        <strain evidence="3">EIF3</strain>
    </source>
</reference>
<sequence length="480" mass="50066">MKLKSGIIFLAVNLALGITVANAGGVEFSAAVGESYQSVVVKMREGAMAHDAARVHSALNNVLSSMSWQPLDVAPLFGATTAAPSEDRDDPRGLRRYYRIVLSEDVAADADRINSLMVALAARDDVELVYPDLRGIVADTPSSSRSRQPRLTSLNVQSSDYSYLQDYLYASDAMSEGNRLGGVDFHYASRKPGGQGEAVKVVIMDRGGWDFDHPDLRTAARKFGPYVIDRTGTATAGIIAGTNDGSGVTGIANKASVAHASVNIENFMDMSGYLKRGDVLAITYSAAATPIAGCVTGCTLPMEYMPAWFDAIRDLTDRGVVVVESAGDSGIDLDHPDFRGRFDRAKNDSGAILAGGLCASDGRRSPASNYGARVDSSSWSCDNVVTATFGLGTIGGGETLGYTDTHGGTVAAAAIVAGAAASASGYALATHLPLTGIDVRKLLTMTGTAPEGGEAAIVGTQPDLKGAFVAIDECEAELSK</sequence>
<evidence type="ECO:0000313" key="4">
    <source>
        <dbReference type="Proteomes" id="UP001056681"/>
    </source>
</evidence>